<comment type="caution">
    <text evidence="2">The sequence shown here is derived from an EMBL/GenBank/DDBJ whole genome shotgun (WGS) entry which is preliminary data.</text>
</comment>
<evidence type="ECO:0008006" key="4">
    <source>
        <dbReference type="Google" id="ProtNLM"/>
    </source>
</evidence>
<evidence type="ECO:0000313" key="3">
    <source>
        <dbReference type="Proteomes" id="UP001222932"/>
    </source>
</evidence>
<evidence type="ECO:0000313" key="2">
    <source>
        <dbReference type="EMBL" id="GMK53839.1"/>
    </source>
</evidence>
<proteinExistence type="predicted"/>
<reference evidence="2" key="2">
    <citation type="submission" date="2023-06" db="EMBL/GenBank/DDBJ databases">
        <authorList>
            <person name="Kobayashi Y."/>
            <person name="Kayamori A."/>
            <person name="Aoki K."/>
            <person name="Shiwa Y."/>
            <person name="Fujita N."/>
            <person name="Sugita T."/>
            <person name="Iwasaki W."/>
            <person name="Tanaka N."/>
            <person name="Takashima M."/>
        </authorList>
    </citation>
    <scope>NUCLEOTIDE SEQUENCE</scope>
    <source>
        <strain evidence="2">HIS016</strain>
    </source>
</reference>
<dbReference type="InterPro" id="IPR011050">
    <property type="entry name" value="Pectin_lyase_fold/virulence"/>
</dbReference>
<dbReference type="InterPro" id="IPR012334">
    <property type="entry name" value="Pectin_lyas_fold"/>
</dbReference>
<dbReference type="EMBL" id="BTCM01000001">
    <property type="protein sequence ID" value="GMK53839.1"/>
    <property type="molecule type" value="Genomic_DNA"/>
</dbReference>
<sequence>MGLERLIFLAGFAAAVANPECLPSGDERPINDALSRGGAGATVTLCSGSVHTLYAPIRFTDLQPTLTTAGKAVGDDRAMLIVQGDSDCPGCDHLTVSDLIVDGNRPQLLRIPLGEALIEMGNGEGHRVTGCRLFEPRGWSALHIREGDRKHCTRAHIENNVIGLCGEEWDEEYDGYVEEPAWDNPRADGISLACKESVVKNNVVFDRTDGAIVVFGSAGSEVHSNKIYSRTRVVLGGINLVDYDPWDEDYSGTKVYNNKILAPTGFVKVGIVIGPSSWSDDTDTSVYAAR</sequence>
<dbReference type="SUPFAM" id="SSF51126">
    <property type="entry name" value="Pectin lyase-like"/>
    <property type="match status" value="1"/>
</dbReference>
<evidence type="ECO:0000256" key="1">
    <source>
        <dbReference type="SAM" id="SignalP"/>
    </source>
</evidence>
<reference evidence="2" key="1">
    <citation type="journal article" date="2023" name="BMC Genomics">
        <title>Chromosome-level genome assemblies of Cutaneotrichosporon spp. (Trichosporonales, Basidiomycota) reveal imbalanced evolution between nucleotide sequences and chromosome synteny.</title>
        <authorList>
            <person name="Kobayashi Y."/>
            <person name="Kayamori A."/>
            <person name="Aoki K."/>
            <person name="Shiwa Y."/>
            <person name="Matsutani M."/>
            <person name="Fujita N."/>
            <person name="Sugita T."/>
            <person name="Iwasaki W."/>
            <person name="Tanaka N."/>
            <person name="Takashima M."/>
        </authorList>
    </citation>
    <scope>NUCLEOTIDE SEQUENCE</scope>
    <source>
        <strain evidence="2">HIS016</strain>
    </source>
</reference>
<name>A0AAD3TNR2_9TREE</name>
<dbReference type="Proteomes" id="UP001222932">
    <property type="component" value="Unassembled WGS sequence"/>
</dbReference>
<gene>
    <name evidence="2" type="ORF">CspeluHIS016_0104250</name>
</gene>
<feature type="chain" id="PRO_5042271579" description="Right handed beta helix domain-containing protein" evidence="1">
    <location>
        <begin position="18"/>
        <end position="290"/>
    </location>
</feature>
<feature type="signal peptide" evidence="1">
    <location>
        <begin position="1"/>
        <end position="17"/>
    </location>
</feature>
<keyword evidence="1" id="KW-0732">Signal</keyword>
<dbReference type="Gene3D" id="2.160.20.10">
    <property type="entry name" value="Single-stranded right-handed beta-helix, Pectin lyase-like"/>
    <property type="match status" value="1"/>
</dbReference>
<protein>
    <recommendedName>
        <fullName evidence="4">Right handed beta helix domain-containing protein</fullName>
    </recommendedName>
</protein>
<keyword evidence="3" id="KW-1185">Reference proteome</keyword>
<organism evidence="2 3">
    <name type="scientific">Cutaneotrichosporon spelunceum</name>
    <dbReference type="NCBI Taxonomy" id="1672016"/>
    <lineage>
        <taxon>Eukaryota</taxon>
        <taxon>Fungi</taxon>
        <taxon>Dikarya</taxon>
        <taxon>Basidiomycota</taxon>
        <taxon>Agaricomycotina</taxon>
        <taxon>Tremellomycetes</taxon>
        <taxon>Trichosporonales</taxon>
        <taxon>Trichosporonaceae</taxon>
        <taxon>Cutaneotrichosporon</taxon>
    </lineage>
</organism>
<accession>A0AAD3TNR2</accession>
<dbReference type="AlphaFoldDB" id="A0AAD3TNR2"/>